<evidence type="ECO:0000256" key="2">
    <source>
        <dbReference type="ARBA" id="ARBA00001946"/>
    </source>
</evidence>
<dbReference type="InterPro" id="IPR000086">
    <property type="entry name" value="NUDIX_hydrolase_dom"/>
</dbReference>
<feature type="domain" description="Nudix hydrolase" evidence="7">
    <location>
        <begin position="10"/>
        <end position="200"/>
    </location>
</feature>
<keyword evidence="3" id="KW-0479">Metal-binding</keyword>
<keyword evidence="6" id="KW-0464">Manganese</keyword>
<dbReference type="Proteomes" id="UP000824300">
    <property type="component" value="Chromosome"/>
</dbReference>
<comment type="cofactor">
    <cofactor evidence="2">
        <name>Mg(2+)</name>
        <dbReference type="ChEBI" id="CHEBI:18420"/>
    </cofactor>
</comment>
<dbReference type="PROSITE" id="PS51462">
    <property type="entry name" value="NUDIX"/>
    <property type="match status" value="1"/>
</dbReference>
<reference evidence="8 9" key="1">
    <citation type="submission" date="2021-08" db="EMBL/GenBank/DDBJ databases">
        <title>Comparative Genomics Analysis of the Genus Qipengyuania Reveals Extensive Genetic Diversity and Metabolic Versatility, Including the Description of Fifteen Novel Species.</title>
        <authorList>
            <person name="Liu Y."/>
        </authorList>
    </citation>
    <scope>NUCLEOTIDE SEQUENCE [LARGE SCALE GENOMIC DNA]</scope>
    <source>
        <strain evidence="8 9">1NDW3</strain>
    </source>
</reference>
<evidence type="ECO:0000256" key="3">
    <source>
        <dbReference type="ARBA" id="ARBA00022723"/>
    </source>
</evidence>
<dbReference type="PANTHER" id="PTHR12318">
    <property type="entry name" value="TESTOSTERONE-REGULATED PROTEIN RP2"/>
    <property type="match status" value="1"/>
</dbReference>
<dbReference type="EMBL" id="CP081296">
    <property type="protein sequence ID" value="QZD93453.1"/>
    <property type="molecule type" value="Genomic_DNA"/>
</dbReference>
<sequence length="260" mass="28491">MTINPGDSPEGIPAATVVIFRRGPDNGPPEVLMTIRSREMVFAGGMAVFPGGRVDPADFDLGAMMGGSLEPDEAAHQIAVVRETLEETGLVIGLSGEIDAEKARAARRYLLETGDLASVLDHFDWSLDLDQLTPFARWFPKNENIPRVYDTRFYIADLGTGAVEIEADLSENTHLFWSTAQGALDAAERGDIKLIFPTRRNLERLALFDDFAAAKEQADRIPVRTITPFMGEREGKSWLEIGEDLGYPVTGEPLDTVARG</sequence>
<dbReference type="PANTHER" id="PTHR12318:SF0">
    <property type="entry name" value="ACYL-COENZYME A DIPHOSPHATASE NUDT19"/>
    <property type="match status" value="1"/>
</dbReference>
<gene>
    <name evidence="8" type="ORF">K3162_05400</name>
</gene>
<proteinExistence type="predicted"/>
<evidence type="ECO:0000313" key="9">
    <source>
        <dbReference type="Proteomes" id="UP000824300"/>
    </source>
</evidence>
<keyword evidence="5" id="KW-0460">Magnesium</keyword>
<protein>
    <submittedName>
        <fullName evidence="8">NUDIX domain-containing protein</fullName>
    </submittedName>
</protein>
<accession>A0ABX9A2A9</accession>
<evidence type="ECO:0000256" key="4">
    <source>
        <dbReference type="ARBA" id="ARBA00022801"/>
    </source>
</evidence>
<evidence type="ECO:0000313" key="8">
    <source>
        <dbReference type="EMBL" id="QZD93453.1"/>
    </source>
</evidence>
<dbReference type="Pfam" id="PF00293">
    <property type="entry name" value="NUDIX"/>
    <property type="match status" value="1"/>
</dbReference>
<dbReference type="InterPro" id="IPR039121">
    <property type="entry name" value="NUDT19"/>
</dbReference>
<comment type="cofactor">
    <cofactor evidence="1">
        <name>Mn(2+)</name>
        <dbReference type="ChEBI" id="CHEBI:29035"/>
    </cofactor>
</comment>
<evidence type="ECO:0000256" key="6">
    <source>
        <dbReference type="ARBA" id="ARBA00023211"/>
    </source>
</evidence>
<dbReference type="Gene3D" id="3.90.79.10">
    <property type="entry name" value="Nucleoside Triphosphate Pyrophosphohydrolase"/>
    <property type="match status" value="1"/>
</dbReference>
<evidence type="ECO:0000259" key="7">
    <source>
        <dbReference type="PROSITE" id="PS51462"/>
    </source>
</evidence>
<dbReference type="InterPro" id="IPR015797">
    <property type="entry name" value="NUDIX_hydrolase-like_dom_sf"/>
</dbReference>
<name>A0ABX9A2A9_9SPHN</name>
<keyword evidence="9" id="KW-1185">Reference proteome</keyword>
<organism evidence="8 9">
    <name type="scientific">Qipengyuania xiapuensis</name>
    <dbReference type="NCBI Taxonomy" id="2867236"/>
    <lineage>
        <taxon>Bacteria</taxon>
        <taxon>Pseudomonadati</taxon>
        <taxon>Pseudomonadota</taxon>
        <taxon>Alphaproteobacteria</taxon>
        <taxon>Sphingomonadales</taxon>
        <taxon>Erythrobacteraceae</taxon>
        <taxon>Qipengyuania</taxon>
    </lineage>
</organism>
<dbReference type="RefSeq" id="WP_221429139.1">
    <property type="nucleotide sequence ID" value="NZ_CP081296.1"/>
</dbReference>
<evidence type="ECO:0000256" key="5">
    <source>
        <dbReference type="ARBA" id="ARBA00022842"/>
    </source>
</evidence>
<dbReference type="SUPFAM" id="SSF55811">
    <property type="entry name" value="Nudix"/>
    <property type="match status" value="1"/>
</dbReference>
<dbReference type="CDD" id="cd18870">
    <property type="entry name" value="NUDIX_AcylCoAdiphos_Nudt19"/>
    <property type="match status" value="1"/>
</dbReference>
<keyword evidence="4" id="KW-0378">Hydrolase</keyword>
<evidence type="ECO:0000256" key="1">
    <source>
        <dbReference type="ARBA" id="ARBA00001936"/>
    </source>
</evidence>